<protein>
    <submittedName>
        <fullName evidence="3">Uncharacterized protein</fullName>
    </submittedName>
</protein>
<keyword evidence="2" id="KW-1185">Reference proteome</keyword>
<keyword evidence="1" id="KW-1133">Transmembrane helix</keyword>
<evidence type="ECO:0000256" key="1">
    <source>
        <dbReference type="SAM" id="Phobius"/>
    </source>
</evidence>
<dbReference type="Proteomes" id="UP000492821">
    <property type="component" value="Unassembled WGS sequence"/>
</dbReference>
<evidence type="ECO:0000313" key="3">
    <source>
        <dbReference type="WBParaSite" id="Pan_g753.t1"/>
    </source>
</evidence>
<sequence>MTTLRLYSPQIVVVLAVTALTFVAGNTFRIPFELDTDLRTVTCRKCIQMWAHDPALDDANPLSCGPHSQTCSGNACFMRQCKRCGMYQYISGCVRLTDWQLRDMQLARNRLELKNTRTGASMLCEDNANHTTCICNRRDRCNDIHARVPFSTYAGSLFETNVNIDAAIASIDPSLVPYHRPQHVYALQWYPRNLGSTLRPVASIFTFIFAIAQVWF</sequence>
<accession>A0A7E4W7H0</accession>
<dbReference type="AlphaFoldDB" id="A0A7E4W7H0"/>
<reference evidence="3" key="2">
    <citation type="submission" date="2020-10" db="UniProtKB">
        <authorList>
            <consortium name="WormBaseParasite"/>
        </authorList>
    </citation>
    <scope>IDENTIFICATION</scope>
</reference>
<feature type="transmembrane region" description="Helical" evidence="1">
    <location>
        <begin position="6"/>
        <end position="24"/>
    </location>
</feature>
<keyword evidence="1" id="KW-0812">Transmembrane</keyword>
<organism evidence="2 3">
    <name type="scientific">Panagrellus redivivus</name>
    <name type="common">Microworm</name>
    <dbReference type="NCBI Taxonomy" id="6233"/>
    <lineage>
        <taxon>Eukaryota</taxon>
        <taxon>Metazoa</taxon>
        <taxon>Ecdysozoa</taxon>
        <taxon>Nematoda</taxon>
        <taxon>Chromadorea</taxon>
        <taxon>Rhabditida</taxon>
        <taxon>Tylenchina</taxon>
        <taxon>Panagrolaimomorpha</taxon>
        <taxon>Panagrolaimoidea</taxon>
        <taxon>Panagrolaimidae</taxon>
        <taxon>Panagrellus</taxon>
    </lineage>
</organism>
<dbReference type="WBParaSite" id="Pan_g753.t1">
    <property type="protein sequence ID" value="Pan_g753.t1"/>
    <property type="gene ID" value="Pan_g753"/>
</dbReference>
<keyword evidence="1" id="KW-0472">Membrane</keyword>
<proteinExistence type="predicted"/>
<reference evidence="2" key="1">
    <citation type="journal article" date="2013" name="Genetics">
        <title>The draft genome and transcriptome of Panagrellus redivivus are shaped by the harsh demands of a free-living lifestyle.</title>
        <authorList>
            <person name="Srinivasan J."/>
            <person name="Dillman A.R."/>
            <person name="Macchietto M.G."/>
            <person name="Heikkinen L."/>
            <person name="Lakso M."/>
            <person name="Fracchia K.M."/>
            <person name="Antoshechkin I."/>
            <person name="Mortazavi A."/>
            <person name="Wong G."/>
            <person name="Sternberg P.W."/>
        </authorList>
    </citation>
    <scope>NUCLEOTIDE SEQUENCE [LARGE SCALE GENOMIC DNA]</scope>
    <source>
        <strain evidence="2">MT8872</strain>
    </source>
</reference>
<evidence type="ECO:0000313" key="2">
    <source>
        <dbReference type="Proteomes" id="UP000492821"/>
    </source>
</evidence>
<name>A0A7E4W7H0_PANRE</name>